<gene>
    <name evidence="3" type="ORF">GH723_12250</name>
</gene>
<evidence type="ECO:0000259" key="2">
    <source>
        <dbReference type="Pfam" id="PF02517"/>
    </source>
</evidence>
<organism evidence="3 4">
    <name type="scientific">Actinomarinicola tropica</name>
    <dbReference type="NCBI Taxonomy" id="2789776"/>
    <lineage>
        <taxon>Bacteria</taxon>
        <taxon>Bacillati</taxon>
        <taxon>Actinomycetota</taxon>
        <taxon>Acidimicrobiia</taxon>
        <taxon>Acidimicrobiales</taxon>
        <taxon>Iamiaceae</taxon>
        <taxon>Actinomarinicola</taxon>
    </lineage>
</organism>
<dbReference type="PANTHER" id="PTHR36435:SF1">
    <property type="entry name" value="CAAX AMINO TERMINAL PROTEASE FAMILY PROTEIN"/>
    <property type="match status" value="1"/>
</dbReference>
<dbReference type="GO" id="GO:0006508">
    <property type="term" value="P:proteolysis"/>
    <property type="evidence" value="ECO:0007669"/>
    <property type="project" value="UniProtKB-KW"/>
</dbReference>
<keyword evidence="3" id="KW-0645">Protease</keyword>
<name>A0A5Q2RNY3_9ACTN</name>
<dbReference type="GO" id="GO:0004175">
    <property type="term" value="F:endopeptidase activity"/>
    <property type="evidence" value="ECO:0007669"/>
    <property type="project" value="UniProtKB-ARBA"/>
</dbReference>
<dbReference type="Pfam" id="PF02517">
    <property type="entry name" value="Rce1-like"/>
    <property type="match status" value="1"/>
</dbReference>
<feature type="transmembrane region" description="Helical" evidence="1">
    <location>
        <begin position="62"/>
        <end position="85"/>
    </location>
</feature>
<dbReference type="InterPro" id="IPR003675">
    <property type="entry name" value="Rce1/LyrA-like_dom"/>
</dbReference>
<protein>
    <submittedName>
        <fullName evidence="3">CPBP family intramembrane metalloprotease</fullName>
    </submittedName>
</protein>
<feature type="transmembrane region" description="Helical" evidence="1">
    <location>
        <begin position="228"/>
        <end position="247"/>
    </location>
</feature>
<feature type="transmembrane region" description="Helical" evidence="1">
    <location>
        <begin position="106"/>
        <end position="130"/>
    </location>
</feature>
<evidence type="ECO:0000256" key="1">
    <source>
        <dbReference type="SAM" id="Phobius"/>
    </source>
</evidence>
<reference evidence="3 4" key="1">
    <citation type="submission" date="2019-11" db="EMBL/GenBank/DDBJ databases">
        <authorList>
            <person name="He Y."/>
        </authorList>
    </citation>
    <scope>NUCLEOTIDE SEQUENCE [LARGE SCALE GENOMIC DNA]</scope>
    <source>
        <strain evidence="3 4">SCSIO 58843</strain>
    </source>
</reference>
<keyword evidence="1" id="KW-1133">Transmembrane helix</keyword>
<keyword evidence="3" id="KW-0482">Metalloprotease</keyword>
<dbReference type="PANTHER" id="PTHR36435">
    <property type="entry name" value="SLR1288 PROTEIN"/>
    <property type="match status" value="1"/>
</dbReference>
<proteinExistence type="predicted"/>
<dbReference type="RefSeq" id="WP_153759913.1">
    <property type="nucleotide sequence ID" value="NZ_CP045851.1"/>
</dbReference>
<feature type="transmembrane region" description="Helical" evidence="1">
    <location>
        <begin position="150"/>
        <end position="171"/>
    </location>
</feature>
<feature type="transmembrane region" description="Helical" evidence="1">
    <location>
        <begin position="183"/>
        <end position="199"/>
    </location>
</feature>
<evidence type="ECO:0000313" key="3">
    <source>
        <dbReference type="EMBL" id="QGG95807.1"/>
    </source>
</evidence>
<dbReference type="AlphaFoldDB" id="A0A5Q2RNY3"/>
<keyword evidence="3" id="KW-0378">Hydrolase</keyword>
<accession>A0A5Q2RNY3</accession>
<feature type="transmembrane region" description="Helical" evidence="1">
    <location>
        <begin position="27"/>
        <end position="50"/>
    </location>
</feature>
<dbReference type="EMBL" id="CP045851">
    <property type="protein sequence ID" value="QGG95807.1"/>
    <property type="molecule type" value="Genomic_DNA"/>
</dbReference>
<dbReference type="Proteomes" id="UP000334019">
    <property type="component" value="Chromosome"/>
</dbReference>
<dbReference type="InterPro" id="IPR052710">
    <property type="entry name" value="CAAX_protease"/>
</dbReference>
<sequence length="248" mass="27064">MLRDWLEPDPDLEEAHREPTGWGPREALLALVVAQIAAMVGSLVIFNAAGYSSVEEWADAPLWVQLLTQIPLWAGYAGVTLWVVTRVGRGPELDLGWRFRRRDVPYGLTLGVLLQIVAVPVLYVPILLLFPDQDVSEAARDLTDRATEPASVIALLLVVVVGAPIVEELFFRGLLLRSVARRWGTAAGLVLSTAVFGLVHLQLLQLPALLLFGGVAAWLTVRSGRLGPAVWTHVGFNAVTVLLLLFVE</sequence>
<feature type="domain" description="CAAX prenyl protease 2/Lysostaphin resistance protein A-like" evidence="2">
    <location>
        <begin position="151"/>
        <end position="239"/>
    </location>
</feature>
<keyword evidence="1" id="KW-0472">Membrane</keyword>
<evidence type="ECO:0000313" key="4">
    <source>
        <dbReference type="Proteomes" id="UP000334019"/>
    </source>
</evidence>
<dbReference type="KEGG" id="atq:GH723_12250"/>
<dbReference type="GO" id="GO:0080120">
    <property type="term" value="P:CAAX-box protein maturation"/>
    <property type="evidence" value="ECO:0007669"/>
    <property type="project" value="UniProtKB-ARBA"/>
</dbReference>
<keyword evidence="4" id="KW-1185">Reference proteome</keyword>
<keyword evidence="1" id="KW-0812">Transmembrane</keyword>
<dbReference type="GO" id="GO:0008237">
    <property type="term" value="F:metallopeptidase activity"/>
    <property type="evidence" value="ECO:0007669"/>
    <property type="project" value="UniProtKB-KW"/>
</dbReference>